<dbReference type="InterPro" id="IPR046828">
    <property type="entry name" value="RepSA"/>
</dbReference>
<accession>A0A1Q9LNL4</accession>
<dbReference type="STRING" id="1193682.BJP25_15355"/>
<dbReference type="AlphaFoldDB" id="A0A1Q9LNL4"/>
<reference evidence="1 2" key="1">
    <citation type="submission" date="2016-10" db="EMBL/GenBank/DDBJ databases">
        <title>The Draft Genome Sequence of Actinokineospora bangkokensis 44EHWT reveals the biosynthetic pathway of antifungal compounds Thailandins with unusual extender unit butylmalonyl-CoA.</title>
        <authorList>
            <person name="Greule A."/>
            <person name="Intra B."/>
            <person name="Flemming S."/>
            <person name="Rommel M.G."/>
            <person name="Panbangred W."/>
            <person name="Bechthold A."/>
        </authorList>
    </citation>
    <scope>NUCLEOTIDE SEQUENCE [LARGE SCALE GENOMIC DNA]</scope>
    <source>
        <strain evidence="1 2">44EHW</strain>
    </source>
</reference>
<dbReference type="OrthoDB" id="3203793at2"/>
<evidence type="ECO:0000313" key="1">
    <source>
        <dbReference type="EMBL" id="OLR93647.1"/>
    </source>
</evidence>
<dbReference type="Proteomes" id="UP000186040">
    <property type="component" value="Unassembled WGS sequence"/>
</dbReference>
<sequence>MIETCWHLSEAYPSFRLRDWAHMLGYGGHFSTKSRRYSTTLGAMRADRAQHRADEARAFHGLPPLPEGPVDKVGSWHVIGTGYKFSSEETWAETIREQRRHPRTA</sequence>
<organism evidence="1 2">
    <name type="scientific">Actinokineospora bangkokensis</name>
    <dbReference type="NCBI Taxonomy" id="1193682"/>
    <lineage>
        <taxon>Bacteria</taxon>
        <taxon>Bacillati</taxon>
        <taxon>Actinomycetota</taxon>
        <taxon>Actinomycetes</taxon>
        <taxon>Pseudonocardiales</taxon>
        <taxon>Pseudonocardiaceae</taxon>
        <taxon>Actinokineospora</taxon>
    </lineage>
</organism>
<name>A0A1Q9LNL4_9PSEU</name>
<keyword evidence="2" id="KW-1185">Reference proteome</keyword>
<protein>
    <submittedName>
        <fullName evidence="1">Uncharacterized protein</fullName>
    </submittedName>
</protein>
<dbReference type="EMBL" id="MKQR01000009">
    <property type="protein sequence ID" value="OLR93647.1"/>
    <property type="molecule type" value="Genomic_DNA"/>
</dbReference>
<gene>
    <name evidence="1" type="ORF">BJP25_15355</name>
</gene>
<proteinExistence type="predicted"/>
<dbReference type="Pfam" id="PF20199">
    <property type="entry name" value="RepSA"/>
    <property type="match status" value="1"/>
</dbReference>
<comment type="caution">
    <text evidence="1">The sequence shown here is derived from an EMBL/GenBank/DDBJ whole genome shotgun (WGS) entry which is preliminary data.</text>
</comment>
<evidence type="ECO:0000313" key="2">
    <source>
        <dbReference type="Proteomes" id="UP000186040"/>
    </source>
</evidence>